<dbReference type="RefSeq" id="WP_188529337.1">
    <property type="nucleotide sequence ID" value="NZ_BMGI01000005.1"/>
</dbReference>
<dbReference type="InterPro" id="IPR009288">
    <property type="entry name" value="AIG2-like_dom"/>
</dbReference>
<feature type="domain" description="Gamma-glutamylcyclotransferase AIG2-like" evidence="1">
    <location>
        <begin position="7"/>
        <end position="107"/>
    </location>
</feature>
<proteinExistence type="predicted"/>
<comment type="caution">
    <text evidence="2">The sequence shown here is derived from an EMBL/GenBank/DDBJ whole genome shotgun (WGS) entry which is preliminary data.</text>
</comment>
<dbReference type="Proteomes" id="UP000617355">
    <property type="component" value="Unassembled WGS sequence"/>
</dbReference>
<dbReference type="Gene3D" id="3.10.490.10">
    <property type="entry name" value="Gamma-glutamyl cyclotransferase-like"/>
    <property type="match status" value="1"/>
</dbReference>
<dbReference type="Pfam" id="PF06094">
    <property type="entry name" value="GGACT"/>
    <property type="match status" value="1"/>
</dbReference>
<organism evidence="2 3">
    <name type="scientific">Sinisalibacter lacisalsi</name>
    <dbReference type="NCBI Taxonomy" id="1526570"/>
    <lineage>
        <taxon>Bacteria</taxon>
        <taxon>Pseudomonadati</taxon>
        <taxon>Pseudomonadota</taxon>
        <taxon>Alphaproteobacteria</taxon>
        <taxon>Rhodobacterales</taxon>
        <taxon>Roseobacteraceae</taxon>
        <taxon>Sinisalibacter</taxon>
    </lineage>
</organism>
<reference evidence="3" key="1">
    <citation type="journal article" date="2019" name="Int. J. Syst. Evol. Microbiol.">
        <title>The Global Catalogue of Microorganisms (GCM) 10K type strain sequencing project: providing services to taxonomists for standard genome sequencing and annotation.</title>
        <authorList>
            <consortium name="The Broad Institute Genomics Platform"/>
            <consortium name="The Broad Institute Genome Sequencing Center for Infectious Disease"/>
            <person name="Wu L."/>
            <person name="Ma J."/>
        </authorList>
    </citation>
    <scope>NUCLEOTIDE SEQUENCE [LARGE SCALE GENOMIC DNA]</scope>
    <source>
        <strain evidence="3">CGMCC 1.12922</strain>
    </source>
</reference>
<keyword evidence="3" id="KW-1185">Reference proteome</keyword>
<evidence type="ECO:0000313" key="2">
    <source>
        <dbReference type="EMBL" id="GGD44520.1"/>
    </source>
</evidence>
<dbReference type="CDD" id="cd06661">
    <property type="entry name" value="GGCT_like"/>
    <property type="match status" value="1"/>
</dbReference>
<evidence type="ECO:0000313" key="3">
    <source>
        <dbReference type="Proteomes" id="UP000617355"/>
    </source>
</evidence>
<dbReference type="SUPFAM" id="SSF110857">
    <property type="entry name" value="Gamma-glutamyl cyclotransferase-like"/>
    <property type="match status" value="1"/>
</dbReference>
<name>A0ABQ1QSW9_9RHOB</name>
<evidence type="ECO:0000259" key="1">
    <source>
        <dbReference type="Pfam" id="PF06094"/>
    </source>
</evidence>
<dbReference type="InterPro" id="IPR036568">
    <property type="entry name" value="GGCT-like_sf"/>
</dbReference>
<dbReference type="InterPro" id="IPR013024">
    <property type="entry name" value="GGCT-like"/>
</dbReference>
<dbReference type="EMBL" id="BMGI01000005">
    <property type="protein sequence ID" value="GGD44520.1"/>
    <property type="molecule type" value="Genomic_DNA"/>
</dbReference>
<sequence>MTDPFFFGYGSLVNRGTHDYAEAQTARATGWRRAWRKTPLRDRCFLTVVPAPDEYVEGLIAAVPGADWAALDAREHAYARHDVSHVTTHRADRPLEVAIYAIPDGAHHDPGDDNPVLLSYIDVVVQGFLAEFGAEGVRHFFETTEGWHVPVLDDRAAPIYARARVLDLAERAAVDEGLARIGARILRP</sequence>
<accession>A0ABQ1QSW9</accession>
<gene>
    <name evidence="2" type="ORF">GCM10011358_30360</name>
</gene>
<protein>
    <submittedName>
        <fullName evidence="2">Gamma-glutamylcyclotransferase</fullName>
    </submittedName>
</protein>